<feature type="compositionally biased region" description="Low complexity" evidence="1">
    <location>
        <begin position="152"/>
        <end position="165"/>
    </location>
</feature>
<feature type="region of interest" description="Disordered" evidence="1">
    <location>
        <begin position="1"/>
        <end position="23"/>
    </location>
</feature>
<protein>
    <submittedName>
        <fullName evidence="2">Uncharacterized protein</fullName>
    </submittedName>
</protein>
<organism evidence="2 3">
    <name type="scientific">Takifugu bimaculatus</name>
    <dbReference type="NCBI Taxonomy" id="433685"/>
    <lineage>
        <taxon>Eukaryota</taxon>
        <taxon>Metazoa</taxon>
        <taxon>Chordata</taxon>
        <taxon>Craniata</taxon>
        <taxon>Vertebrata</taxon>
        <taxon>Euteleostomi</taxon>
        <taxon>Actinopterygii</taxon>
        <taxon>Neopterygii</taxon>
        <taxon>Teleostei</taxon>
        <taxon>Neoteleostei</taxon>
        <taxon>Acanthomorphata</taxon>
        <taxon>Eupercaria</taxon>
        <taxon>Tetraodontiformes</taxon>
        <taxon>Tetradontoidea</taxon>
        <taxon>Tetraodontidae</taxon>
        <taxon>Takifugu</taxon>
    </lineage>
</organism>
<reference evidence="2 3" key="1">
    <citation type="submission" date="2019-04" db="EMBL/GenBank/DDBJ databases">
        <title>The sequence and de novo assembly of Takifugu bimaculatus genome using PacBio and Hi-C technologies.</title>
        <authorList>
            <person name="Xu P."/>
            <person name="Liu B."/>
            <person name="Zhou Z."/>
        </authorList>
    </citation>
    <scope>NUCLEOTIDE SEQUENCE [LARGE SCALE GENOMIC DNA]</scope>
    <source>
        <strain evidence="2">TB-2018</strain>
        <tissue evidence="2">Muscle</tissue>
    </source>
</reference>
<sequence length="200" mass="22296">MLNLGSKKKEASPRVERCAEQLPQLSNEMQLSIMNKVKSGELSIEDALDQARKGGTQVLQQQSQAEEEQEPTQHNFSVHKHNRYRWQKNGFFRSILRPKCCAASRKASSSASSPSHGSRAVTTGLDPDFPFPLKTIMIMSWRQLPWRTNTRSFSSSVRSSTGTYTASRRGAAQTQTRSLKRVSVKACCCSTAAAWRLSDG</sequence>
<evidence type="ECO:0000313" key="3">
    <source>
        <dbReference type="Proteomes" id="UP000516260"/>
    </source>
</evidence>
<evidence type="ECO:0000256" key="1">
    <source>
        <dbReference type="SAM" id="MobiDB-lite"/>
    </source>
</evidence>
<dbReference type="EMBL" id="SWLE01000020">
    <property type="protein sequence ID" value="TNM86662.1"/>
    <property type="molecule type" value="Genomic_DNA"/>
</dbReference>
<proteinExistence type="predicted"/>
<feature type="region of interest" description="Disordered" evidence="1">
    <location>
        <begin position="52"/>
        <end position="75"/>
    </location>
</feature>
<gene>
    <name evidence="2" type="ORF">fugu_006892</name>
</gene>
<keyword evidence="3" id="KW-1185">Reference proteome</keyword>
<name>A0A4Z2B2S2_9TELE</name>
<accession>A0A4Z2B2S2</accession>
<comment type="caution">
    <text evidence="2">The sequence shown here is derived from an EMBL/GenBank/DDBJ whole genome shotgun (WGS) entry which is preliminary data.</text>
</comment>
<evidence type="ECO:0000313" key="2">
    <source>
        <dbReference type="EMBL" id="TNM86662.1"/>
    </source>
</evidence>
<feature type="region of interest" description="Disordered" evidence="1">
    <location>
        <begin position="152"/>
        <end position="172"/>
    </location>
</feature>
<dbReference type="AlphaFoldDB" id="A0A4Z2B2S2"/>
<feature type="compositionally biased region" description="Basic and acidic residues" evidence="1">
    <location>
        <begin position="7"/>
        <end position="19"/>
    </location>
</feature>
<dbReference type="Proteomes" id="UP000516260">
    <property type="component" value="Chromosome 7"/>
</dbReference>